<name>A0A8H7QNJ6_9FUNG</name>
<dbReference type="EMBL" id="JAEPRD010000171">
    <property type="protein sequence ID" value="KAG2195415.1"/>
    <property type="molecule type" value="Genomic_DNA"/>
</dbReference>
<organism evidence="1 2">
    <name type="scientific">Mucor saturninus</name>
    <dbReference type="NCBI Taxonomy" id="64648"/>
    <lineage>
        <taxon>Eukaryota</taxon>
        <taxon>Fungi</taxon>
        <taxon>Fungi incertae sedis</taxon>
        <taxon>Mucoromycota</taxon>
        <taxon>Mucoromycotina</taxon>
        <taxon>Mucoromycetes</taxon>
        <taxon>Mucorales</taxon>
        <taxon>Mucorineae</taxon>
        <taxon>Mucoraceae</taxon>
        <taxon>Mucor</taxon>
    </lineage>
</organism>
<dbReference type="InterPro" id="IPR036412">
    <property type="entry name" value="HAD-like_sf"/>
</dbReference>
<gene>
    <name evidence="1" type="ORF">INT47_002854</name>
</gene>
<dbReference type="OrthoDB" id="10255128at2759"/>
<dbReference type="SUPFAM" id="SSF56784">
    <property type="entry name" value="HAD-like"/>
    <property type="match status" value="1"/>
</dbReference>
<reference evidence="1" key="1">
    <citation type="submission" date="2020-12" db="EMBL/GenBank/DDBJ databases">
        <title>Metabolic potential, ecology and presence of endohyphal bacteria is reflected in genomic diversity of Mucoromycotina.</title>
        <authorList>
            <person name="Muszewska A."/>
            <person name="Okrasinska A."/>
            <person name="Steczkiewicz K."/>
            <person name="Drgas O."/>
            <person name="Orlowska M."/>
            <person name="Perlinska-Lenart U."/>
            <person name="Aleksandrzak-Piekarczyk T."/>
            <person name="Szatraj K."/>
            <person name="Zielenkiewicz U."/>
            <person name="Pilsyk S."/>
            <person name="Malc E."/>
            <person name="Mieczkowski P."/>
            <person name="Kruszewska J.S."/>
            <person name="Biernat P."/>
            <person name="Pawlowska J."/>
        </authorList>
    </citation>
    <scope>NUCLEOTIDE SEQUENCE</scope>
    <source>
        <strain evidence="1">WA0000017839</strain>
    </source>
</reference>
<dbReference type="Proteomes" id="UP000603453">
    <property type="component" value="Unassembled WGS sequence"/>
</dbReference>
<dbReference type="PANTHER" id="PTHR28181">
    <property type="entry name" value="UPF0655 PROTEIN YCR015C"/>
    <property type="match status" value="1"/>
</dbReference>
<dbReference type="InterPro" id="IPR023214">
    <property type="entry name" value="HAD_sf"/>
</dbReference>
<evidence type="ECO:0000313" key="2">
    <source>
        <dbReference type="Proteomes" id="UP000603453"/>
    </source>
</evidence>
<accession>A0A8H7QNJ6</accession>
<keyword evidence="2" id="KW-1185">Reference proteome</keyword>
<evidence type="ECO:0000313" key="1">
    <source>
        <dbReference type="EMBL" id="KAG2195415.1"/>
    </source>
</evidence>
<dbReference type="AlphaFoldDB" id="A0A8H7QNJ6"/>
<proteinExistence type="predicted"/>
<sequence length="217" mass="24773">MISRPIRKLMSQIPMLILIDFDQTITLHDTIGALGQFGVSQTHNPKPWSYFVDSYLNQYRQHRDGLSKPADFKGFLQQLDSYRPIEQASLARITQHNVFQGIPRQDFIQQGQSLSQTELLPNVMSTLKAYRDNIRIVSLNWSKDWIVGFTGLKREQIYCNDLSFVNDICTGEIVPHILTTGDKQRVVQNSIVTGEKIIYIGDSLGDIQPLGITIFLF</sequence>
<dbReference type="PANTHER" id="PTHR28181:SF1">
    <property type="entry name" value="COLD TOLERANCE PROTEIN 1"/>
    <property type="match status" value="1"/>
</dbReference>
<protein>
    <submittedName>
        <fullName evidence="1">Uncharacterized protein</fullName>
    </submittedName>
</protein>
<comment type="caution">
    <text evidence="1">The sequence shown here is derived from an EMBL/GenBank/DDBJ whole genome shotgun (WGS) entry which is preliminary data.</text>
</comment>
<dbReference type="InterPro" id="IPR050849">
    <property type="entry name" value="HAD-like_hydrolase_phosphatase"/>
</dbReference>
<dbReference type="Gene3D" id="3.40.50.1000">
    <property type="entry name" value="HAD superfamily/HAD-like"/>
    <property type="match status" value="1"/>
</dbReference>